<evidence type="ECO:0000313" key="12">
    <source>
        <dbReference type="Proteomes" id="UP000429555"/>
    </source>
</evidence>
<keyword evidence="7" id="KW-0406">Ion transport</keyword>
<dbReference type="InterPro" id="IPR006153">
    <property type="entry name" value="Cation/H_exchanger_TM"/>
</dbReference>
<feature type="transmembrane region" description="Helical" evidence="9">
    <location>
        <begin position="336"/>
        <end position="354"/>
    </location>
</feature>
<feature type="transmembrane region" description="Helical" evidence="9">
    <location>
        <begin position="366"/>
        <end position="385"/>
    </location>
</feature>
<dbReference type="PANTHER" id="PTHR32507">
    <property type="entry name" value="NA(+)/H(+) ANTIPORTER 1"/>
    <property type="match status" value="1"/>
</dbReference>
<dbReference type="Proteomes" id="UP000429555">
    <property type="component" value="Unassembled WGS sequence"/>
</dbReference>
<dbReference type="AlphaFoldDB" id="A0A6I4KT63"/>
<feature type="domain" description="Cation/H+ exchanger transmembrane" evidence="10">
    <location>
        <begin position="10"/>
        <end position="387"/>
    </location>
</feature>
<keyword evidence="3" id="KW-0050">Antiport</keyword>
<dbReference type="Gene3D" id="1.20.1530.20">
    <property type="match status" value="1"/>
</dbReference>
<evidence type="ECO:0000313" key="11">
    <source>
        <dbReference type="EMBL" id="MVW75780.1"/>
    </source>
</evidence>
<dbReference type="InterPro" id="IPR038770">
    <property type="entry name" value="Na+/solute_symporter_sf"/>
</dbReference>
<dbReference type="Pfam" id="PF00999">
    <property type="entry name" value="Na_H_Exchanger"/>
    <property type="match status" value="1"/>
</dbReference>
<evidence type="ECO:0000256" key="1">
    <source>
        <dbReference type="ARBA" id="ARBA00004651"/>
    </source>
</evidence>
<keyword evidence="5 9" id="KW-0812">Transmembrane</keyword>
<protein>
    <submittedName>
        <fullName evidence="11">Sodium:proton antiporter</fullName>
    </submittedName>
</protein>
<dbReference type="GO" id="GO:0005886">
    <property type="term" value="C:plasma membrane"/>
    <property type="evidence" value="ECO:0007669"/>
    <property type="project" value="UniProtKB-SubCell"/>
</dbReference>
<evidence type="ECO:0000256" key="8">
    <source>
        <dbReference type="ARBA" id="ARBA00023136"/>
    </source>
</evidence>
<feature type="transmembrane region" description="Helical" evidence="9">
    <location>
        <begin position="29"/>
        <end position="48"/>
    </location>
</feature>
<evidence type="ECO:0000259" key="10">
    <source>
        <dbReference type="Pfam" id="PF00999"/>
    </source>
</evidence>
<evidence type="ECO:0000256" key="5">
    <source>
        <dbReference type="ARBA" id="ARBA00022692"/>
    </source>
</evidence>
<feature type="transmembrane region" description="Helical" evidence="9">
    <location>
        <begin position="231"/>
        <end position="258"/>
    </location>
</feature>
<keyword evidence="6 9" id="KW-1133">Transmembrane helix</keyword>
<organism evidence="11 12">
    <name type="scientific">Pseudomonas xionganensis</name>
    <dbReference type="NCBI Taxonomy" id="2654845"/>
    <lineage>
        <taxon>Bacteria</taxon>
        <taxon>Pseudomonadati</taxon>
        <taxon>Pseudomonadota</taxon>
        <taxon>Gammaproteobacteria</taxon>
        <taxon>Pseudomonadales</taxon>
        <taxon>Pseudomonadaceae</taxon>
        <taxon>Pseudomonas</taxon>
    </lineage>
</organism>
<evidence type="ECO:0000256" key="2">
    <source>
        <dbReference type="ARBA" id="ARBA00022448"/>
    </source>
</evidence>
<keyword evidence="2" id="KW-0813">Transport</keyword>
<dbReference type="GO" id="GO:1902600">
    <property type="term" value="P:proton transmembrane transport"/>
    <property type="evidence" value="ECO:0007669"/>
    <property type="project" value="InterPro"/>
</dbReference>
<sequence length="398" mass="42748">MYQDLAVLAAFLIVYSVFAARLESRLFSGPLIFMLAGLLMGPAVFGVLQPQVNHAGLRLLAELTLALVLFSDAANANLRVLKAHEGLPLRLLLIGLPLTLGAGWLLGLWFFPQVPVLELALLATILAPTDAALGKSVVSNPAVPAPVREGLNVESGLNDGICVPVLLALLTLLLDVHSEAPALLLVEFLLVELGIGSVVGLVLAFLVWQLHRLATERHWQTPIWSQLTLPGLAVLCFAAAQALGGSGFIAAFVGGLLAGYLFGRSKHHLLQAGEEFSSLLSVLTWVLFGALIVPMAWALATPEVWLYALMSLTLIRILPVWISLLGTRMGLETRLFIAWFGPRGLASVVFAIMLMDVPLQAENTLIPTAICTVLLSVLLHGLSAVPWSQRLGRRHLPQ</sequence>
<evidence type="ECO:0000256" key="3">
    <source>
        <dbReference type="ARBA" id="ARBA00022449"/>
    </source>
</evidence>
<gene>
    <name evidence="11" type="ORF">GJV18_10660</name>
</gene>
<comment type="subcellular location">
    <subcellularLocation>
        <location evidence="1">Cell membrane</location>
        <topology evidence="1">Multi-pass membrane protein</topology>
    </subcellularLocation>
</comment>
<evidence type="ECO:0000256" key="6">
    <source>
        <dbReference type="ARBA" id="ARBA00022989"/>
    </source>
</evidence>
<comment type="caution">
    <text evidence="11">The sequence shown here is derived from an EMBL/GenBank/DDBJ whole genome shotgun (WGS) entry which is preliminary data.</text>
</comment>
<dbReference type="GO" id="GO:0015297">
    <property type="term" value="F:antiporter activity"/>
    <property type="evidence" value="ECO:0007669"/>
    <property type="project" value="UniProtKB-KW"/>
</dbReference>
<evidence type="ECO:0000256" key="4">
    <source>
        <dbReference type="ARBA" id="ARBA00022475"/>
    </source>
</evidence>
<keyword evidence="4" id="KW-1003">Cell membrane</keyword>
<feature type="transmembrane region" description="Helical" evidence="9">
    <location>
        <begin position="188"/>
        <end position="211"/>
    </location>
</feature>
<accession>A0A6I4KT63</accession>
<dbReference type="RefSeq" id="WP_160345243.1">
    <property type="nucleotide sequence ID" value="NZ_WKJZ01000001.1"/>
</dbReference>
<keyword evidence="8 9" id="KW-0472">Membrane</keyword>
<evidence type="ECO:0000256" key="9">
    <source>
        <dbReference type="SAM" id="Phobius"/>
    </source>
</evidence>
<feature type="transmembrane region" description="Helical" evidence="9">
    <location>
        <begin position="305"/>
        <end position="324"/>
    </location>
</feature>
<keyword evidence="12" id="KW-1185">Reference proteome</keyword>
<proteinExistence type="predicted"/>
<name>A0A6I4KT63_9PSED</name>
<feature type="transmembrane region" description="Helical" evidence="9">
    <location>
        <begin position="279"/>
        <end position="299"/>
    </location>
</feature>
<dbReference type="PANTHER" id="PTHR32507:SF8">
    <property type="entry name" value="CNH1P"/>
    <property type="match status" value="1"/>
</dbReference>
<dbReference type="EMBL" id="WKJZ01000001">
    <property type="protein sequence ID" value="MVW75780.1"/>
    <property type="molecule type" value="Genomic_DNA"/>
</dbReference>
<reference evidence="11 12" key="1">
    <citation type="submission" date="2019-11" db="EMBL/GenBank/DDBJ databases">
        <title>Pseudomonas flavidum sp. nov., isolated from Baiyang Lake.</title>
        <authorList>
            <person name="Zhao Y."/>
        </authorList>
    </citation>
    <scope>NUCLEOTIDE SEQUENCE [LARGE SCALE GENOMIC DNA]</scope>
    <source>
        <strain evidence="12">R-22-3 w-18</strain>
    </source>
</reference>
<evidence type="ECO:0000256" key="7">
    <source>
        <dbReference type="ARBA" id="ARBA00023065"/>
    </source>
</evidence>
<feature type="transmembrane region" description="Helical" evidence="9">
    <location>
        <begin position="91"/>
        <end position="111"/>
    </location>
</feature>